<name>A0A7D9E6V8_PARCT</name>
<dbReference type="SMART" id="SM00209">
    <property type="entry name" value="TSP1"/>
    <property type="match status" value="1"/>
</dbReference>
<accession>A0A7D9E6V8</accession>
<sequence>MKFIPCIALLVFIQVTEGWWSSRRRRNPPPPGPPPPPPSDCEVDDWSSWSECTHQCGIWGSQTRTREKSEDERYGGKCPFELEETSSCNRHGCSNGGRLSYGRCICSSGWTGTCCDRGSYTCSCVPCYTKYGTRCQLRQCRISGTCYSYGRVNPWNQCQDCQSWQKTAWTNNNALSCSDGKLCTRNDRCVNGACIGTPFTCRSCERCDGSGCQIKPGFCVIDGKCYTDGNIRPGKPCQVYLTLTDKTFNLQTPTIDRVHRLLKTTDEKKSVGLDKIPNKLLKMAADVIAPSLTEIFTKSIHTGIFPDEWKEAMVSPVYKNGAKHDPSNYRPISVIPTVSKIF</sequence>
<dbReference type="PANTHER" id="PTHR33395">
    <property type="entry name" value="TRANSCRIPTASE, PUTATIVE-RELATED-RELATED"/>
    <property type="match status" value="1"/>
</dbReference>
<dbReference type="InterPro" id="IPR000884">
    <property type="entry name" value="TSP1_rpt"/>
</dbReference>
<organism evidence="1 2">
    <name type="scientific">Paramuricea clavata</name>
    <name type="common">Red gorgonian</name>
    <name type="synonym">Violescent sea-whip</name>
    <dbReference type="NCBI Taxonomy" id="317549"/>
    <lineage>
        <taxon>Eukaryota</taxon>
        <taxon>Metazoa</taxon>
        <taxon>Cnidaria</taxon>
        <taxon>Anthozoa</taxon>
        <taxon>Octocorallia</taxon>
        <taxon>Malacalcyonacea</taxon>
        <taxon>Plexauridae</taxon>
        <taxon>Paramuricea</taxon>
    </lineage>
</organism>
<dbReference type="OrthoDB" id="6516201at2759"/>
<dbReference type="PANTHER" id="PTHR33395:SF22">
    <property type="entry name" value="REVERSE TRANSCRIPTASE DOMAIN-CONTAINING PROTEIN"/>
    <property type="match status" value="1"/>
</dbReference>
<dbReference type="InterPro" id="IPR036383">
    <property type="entry name" value="TSP1_rpt_sf"/>
</dbReference>
<keyword evidence="2" id="KW-1185">Reference proteome</keyword>
<comment type="caution">
    <text evidence="1">The sequence shown here is derived from an EMBL/GenBank/DDBJ whole genome shotgun (WGS) entry which is preliminary data.</text>
</comment>
<dbReference type="AlphaFoldDB" id="A0A7D9E6V8"/>
<evidence type="ECO:0000313" key="2">
    <source>
        <dbReference type="Proteomes" id="UP001152795"/>
    </source>
</evidence>
<dbReference type="SUPFAM" id="SSF82895">
    <property type="entry name" value="TSP-1 type 1 repeat"/>
    <property type="match status" value="1"/>
</dbReference>
<dbReference type="GO" id="GO:0031012">
    <property type="term" value="C:extracellular matrix"/>
    <property type="evidence" value="ECO:0007669"/>
    <property type="project" value="TreeGrafter"/>
</dbReference>
<dbReference type="EMBL" id="CACRXK020004390">
    <property type="protein sequence ID" value="CAB4002573.1"/>
    <property type="molecule type" value="Genomic_DNA"/>
</dbReference>
<dbReference type="Proteomes" id="UP001152795">
    <property type="component" value="Unassembled WGS sequence"/>
</dbReference>
<dbReference type="SUPFAM" id="SSF101447">
    <property type="entry name" value="Formin homology 2 domain (FH2 domain)"/>
    <property type="match status" value="1"/>
</dbReference>
<gene>
    <name evidence="1" type="ORF">PACLA_8A064423</name>
</gene>
<dbReference type="Gene3D" id="2.20.100.10">
    <property type="entry name" value="Thrombospondin type-1 (TSP1) repeat"/>
    <property type="match status" value="1"/>
</dbReference>
<reference evidence="1" key="1">
    <citation type="submission" date="2020-04" db="EMBL/GenBank/DDBJ databases">
        <authorList>
            <person name="Alioto T."/>
            <person name="Alioto T."/>
            <person name="Gomez Garrido J."/>
        </authorList>
    </citation>
    <scope>NUCLEOTIDE SEQUENCE</scope>
    <source>
        <strain evidence="1">A484AB</strain>
    </source>
</reference>
<proteinExistence type="predicted"/>
<dbReference type="PROSITE" id="PS50092">
    <property type="entry name" value="TSP1"/>
    <property type="match status" value="1"/>
</dbReference>
<evidence type="ECO:0000313" key="1">
    <source>
        <dbReference type="EMBL" id="CAB4002573.1"/>
    </source>
</evidence>
<protein>
    <submittedName>
        <fullName evidence="1">Uncharacterized protein</fullName>
    </submittedName>
</protein>